<reference evidence="2" key="1">
    <citation type="submission" date="2021-04" db="EMBL/GenBank/DDBJ databases">
        <title>Luteolibacter sp. 32A isolated from the skin of an Anderson's salamander (Ambystoma andersonii).</title>
        <authorList>
            <person name="Spergser J."/>
            <person name="Busse H.-J."/>
        </authorList>
    </citation>
    <scope>NUCLEOTIDE SEQUENCE</scope>
    <source>
        <strain evidence="2">32A</strain>
    </source>
</reference>
<gene>
    <name evidence="2" type="ORF">KBB96_18795</name>
</gene>
<organism evidence="2 3">
    <name type="scientific">Luteolibacter ambystomatis</name>
    <dbReference type="NCBI Taxonomy" id="2824561"/>
    <lineage>
        <taxon>Bacteria</taxon>
        <taxon>Pseudomonadati</taxon>
        <taxon>Verrucomicrobiota</taxon>
        <taxon>Verrucomicrobiia</taxon>
        <taxon>Verrucomicrobiales</taxon>
        <taxon>Verrucomicrobiaceae</taxon>
        <taxon>Luteolibacter</taxon>
    </lineage>
</organism>
<evidence type="ECO:0000313" key="2">
    <source>
        <dbReference type="EMBL" id="QUE50895.1"/>
    </source>
</evidence>
<name>A0A975IZZ1_9BACT</name>
<accession>A0A975IZZ1</accession>
<evidence type="ECO:0008006" key="4">
    <source>
        <dbReference type="Google" id="ProtNLM"/>
    </source>
</evidence>
<evidence type="ECO:0000313" key="3">
    <source>
        <dbReference type="Proteomes" id="UP000676169"/>
    </source>
</evidence>
<dbReference type="KEGG" id="lamb:KBB96_18795"/>
<dbReference type="RefSeq" id="WP_211631034.1">
    <property type="nucleotide sequence ID" value="NZ_CP073100.1"/>
</dbReference>
<dbReference type="Proteomes" id="UP000676169">
    <property type="component" value="Chromosome"/>
</dbReference>
<dbReference type="EMBL" id="CP073100">
    <property type="protein sequence ID" value="QUE50895.1"/>
    <property type="molecule type" value="Genomic_DNA"/>
</dbReference>
<feature type="signal peptide" evidence="1">
    <location>
        <begin position="1"/>
        <end position="20"/>
    </location>
</feature>
<protein>
    <recommendedName>
        <fullName evidence="4">PEP-CTERM sorting domain-containing protein</fullName>
    </recommendedName>
</protein>
<proteinExistence type="predicted"/>
<feature type="chain" id="PRO_5037009389" description="PEP-CTERM sorting domain-containing protein" evidence="1">
    <location>
        <begin position="21"/>
        <end position="246"/>
    </location>
</feature>
<keyword evidence="1" id="KW-0732">Signal</keyword>
<keyword evidence="3" id="KW-1185">Reference proteome</keyword>
<evidence type="ECO:0000256" key="1">
    <source>
        <dbReference type="SAM" id="SignalP"/>
    </source>
</evidence>
<sequence length="246" mass="25166">MTSCPLVASCLFAAASIAQGAVVLNNGNFENTGGTFPTGWTTQTGFGTPTATTGLVVGSTTAANLSGGSGTTNQSIYQDFAPTTADSPANFQLDLAFRISAEAQTARIRFRGNNNATDIMAIRFTATNTGTTDSVDVYNGAFVTGVSGITITAGATNFLRITGSNFGTASATYTIGFSTDGVNYVTGAASTAFFSGNRAVPIETLVFEGGTTAGTSFRVDNVSLIPEPSIVGLGGLGMLLVLRRRR</sequence>
<dbReference type="AlphaFoldDB" id="A0A975IZZ1"/>